<comment type="caution">
    <text evidence="1">The sequence shown here is derived from an EMBL/GenBank/DDBJ whole genome shotgun (WGS) entry which is preliminary data.</text>
</comment>
<organism evidence="1 2">
    <name type="scientific">Comamonas brasiliensis</name>
    <dbReference type="NCBI Taxonomy" id="1812482"/>
    <lineage>
        <taxon>Bacteria</taxon>
        <taxon>Pseudomonadati</taxon>
        <taxon>Pseudomonadota</taxon>
        <taxon>Betaproteobacteria</taxon>
        <taxon>Burkholderiales</taxon>
        <taxon>Comamonadaceae</taxon>
        <taxon>Comamonas</taxon>
    </lineage>
</organism>
<reference evidence="1 2" key="1">
    <citation type="submission" date="2020-03" db="EMBL/GenBank/DDBJ databases">
        <title>The role of nitrogen metabolism on polyethylene biodegradation.</title>
        <authorList>
            <person name="Peixoto J."/>
            <person name="Vizzotto C.S."/>
            <person name="Ramos A."/>
            <person name="Alves G."/>
            <person name="Steindorff A."/>
            <person name="Kruger R."/>
        </authorList>
    </citation>
    <scope>NUCLEOTIDE SEQUENCE [LARGE SCALE GENOMIC DNA]</scope>
    <source>
        <strain evidence="1 2">PE63</strain>
    </source>
</reference>
<protein>
    <submittedName>
        <fullName evidence="1">Uncharacterized protein</fullName>
    </submittedName>
</protein>
<sequence length="127" mass="13843">MAGHFLNGIELPRGMLWVDEFNWSAVQKTVERGITGAQIIDAAARIEGRPITLQAVEDQGWIRRATLQAVQALADEPGAQYPLRLADGREFTVQFAADDPIAAAPISRPELPAATHPYVATLRLITV</sequence>
<evidence type="ECO:0000313" key="2">
    <source>
        <dbReference type="Proteomes" id="UP001647436"/>
    </source>
</evidence>
<proteinExistence type="predicted"/>
<name>A0ABS5LQB8_9BURK</name>
<dbReference type="RefSeq" id="WP_249333884.1">
    <property type="nucleotide sequence ID" value="NZ_JAANES010000001.1"/>
</dbReference>
<dbReference type="EMBL" id="JAANES010000001">
    <property type="protein sequence ID" value="MBS3018689.1"/>
    <property type="molecule type" value="Genomic_DNA"/>
</dbReference>
<keyword evidence="2" id="KW-1185">Reference proteome</keyword>
<dbReference type="Proteomes" id="UP001647436">
    <property type="component" value="Unassembled WGS sequence"/>
</dbReference>
<gene>
    <name evidence="1" type="ORF">DJFAAGMI_01421</name>
</gene>
<accession>A0ABS5LQB8</accession>
<evidence type="ECO:0000313" key="1">
    <source>
        <dbReference type="EMBL" id="MBS3018689.1"/>
    </source>
</evidence>